<keyword evidence="3" id="KW-1185">Reference proteome</keyword>
<sequence>MENHQNTTTNSLLVGLASLMSTLFLVSPPFEKNPQQCEMVQSIGKRKQKGQENEPEPIL</sequence>
<dbReference type="EMBL" id="SJSO01000046">
    <property type="protein sequence ID" value="TCD14646.1"/>
    <property type="molecule type" value="Genomic_DNA"/>
</dbReference>
<comment type="caution">
    <text evidence="2">The sequence shown here is derived from an EMBL/GenBank/DDBJ whole genome shotgun (WGS) entry which is preliminary data.</text>
</comment>
<feature type="region of interest" description="Disordered" evidence="1">
    <location>
        <begin position="40"/>
        <end position="59"/>
    </location>
</feature>
<accession>A0A4R0PC39</accession>
<gene>
    <name evidence="2" type="ORF">EZ456_24775</name>
</gene>
<proteinExistence type="predicted"/>
<reference evidence="2 3" key="1">
    <citation type="submission" date="2019-02" db="EMBL/GenBank/DDBJ databases">
        <title>Pedobacter sp. RP-3-21 sp. nov., isolated from Arctic soil.</title>
        <authorList>
            <person name="Dahal R.H."/>
        </authorList>
    </citation>
    <scope>NUCLEOTIDE SEQUENCE [LARGE SCALE GENOMIC DNA]</scope>
    <source>
        <strain evidence="2 3">RP-3-21</strain>
    </source>
</reference>
<dbReference type="Proteomes" id="UP000293925">
    <property type="component" value="Unassembled WGS sequence"/>
</dbReference>
<dbReference type="OrthoDB" id="772012at2"/>
<evidence type="ECO:0000313" key="2">
    <source>
        <dbReference type="EMBL" id="TCD14646.1"/>
    </source>
</evidence>
<evidence type="ECO:0000256" key="1">
    <source>
        <dbReference type="SAM" id="MobiDB-lite"/>
    </source>
</evidence>
<dbReference type="RefSeq" id="WP_131534891.1">
    <property type="nucleotide sequence ID" value="NZ_SJSO01000046.1"/>
</dbReference>
<name>A0A4R0PC39_9SPHI</name>
<dbReference type="AlphaFoldDB" id="A0A4R0PC39"/>
<evidence type="ECO:0000313" key="3">
    <source>
        <dbReference type="Proteomes" id="UP000293925"/>
    </source>
</evidence>
<organism evidence="2 3">
    <name type="scientific">Pedobacter psychrodurus</name>
    <dbReference type="NCBI Taxonomy" id="2530456"/>
    <lineage>
        <taxon>Bacteria</taxon>
        <taxon>Pseudomonadati</taxon>
        <taxon>Bacteroidota</taxon>
        <taxon>Sphingobacteriia</taxon>
        <taxon>Sphingobacteriales</taxon>
        <taxon>Sphingobacteriaceae</taxon>
        <taxon>Pedobacter</taxon>
    </lineage>
</organism>
<protein>
    <submittedName>
        <fullName evidence="2">Uncharacterized protein</fullName>
    </submittedName>
</protein>